<name>A0A6C0DX88_9ZZZZ</name>
<accession>A0A6C0DX88</accession>
<sequence>MSGNIKDTNVDIVKQEIESLLKDLENIKIKGDESPDDYLYNLGKKYANLKTTSSKLFEFTIKEFQKPNFNKSYFLKNLHMMLDSILNIQNSKISQYDASVKIGTSLAHQYIPHLKKK</sequence>
<reference evidence="1" key="1">
    <citation type="journal article" date="2020" name="Nature">
        <title>Giant virus diversity and host interactions through global metagenomics.</title>
        <authorList>
            <person name="Schulz F."/>
            <person name="Roux S."/>
            <person name="Paez-Espino D."/>
            <person name="Jungbluth S."/>
            <person name="Walsh D.A."/>
            <person name="Denef V.J."/>
            <person name="McMahon K.D."/>
            <person name="Konstantinidis K.T."/>
            <person name="Eloe-Fadrosh E.A."/>
            <person name="Kyrpides N.C."/>
            <person name="Woyke T."/>
        </authorList>
    </citation>
    <scope>NUCLEOTIDE SEQUENCE</scope>
    <source>
        <strain evidence="1">GVMAG-M-3300023174-68</strain>
    </source>
</reference>
<organism evidence="1">
    <name type="scientific">viral metagenome</name>
    <dbReference type="NCBI Taxonomy" id="1070528"/>
    <lineage>
        <taxon>unclassified sequences</taxon>
        <taxon>metagenomes</taxon>
        <taxon>organismal metagenomes</taxon>
    </lineage>
</organism>
<proteinExistence type="predicted"/>
<dbReference type="EMBL" id="MN739680">
    <property type="protein sequence ID" value="QHT20659.1"/>
    <property type="molecule type" value="Genomic_DNA"/>
</dbReference>
<evidence type="ECO:0000313" key="1">
    <source>
        <dbReference type="EMBL" id="QHT20659.1"/>
    </source>
</evidence>
<dbReference type="AlphaFoldDB" id="A0A6C0DX88"/>
<protein>
    <submittedName>
        <fullName evidence="1">Uncharacterized protein</fullName>
    </submittedName>
</protein>